<gene>
    <name evidence="1" type="ORF">FVE85_6423</name>
</gene>
<proteinExistence type="predicted"/>
<comment type="caution">
    <text evidence="1">The sequence shown here is derived from an EMBL/GenBank/DDBJ whole genome shotgun (WGS) entry which is preliminary data.</text>
</comment>
<dbReference type="AlphaFoldDB" id="A0A5J4Z6J0"/>
<reference evidence="2" key="1">
    <citation type="journal article" date="2019" name="Nat. Commun.">
        <title>Expansion of phycobilisome linker gene families in mesophilic red algae.</title>
        <authorList>
            <person name="Lee J."/>
            <person name="Kim D."/>
            <person name="Bhattacharya D."/>
            <person name="Yoon H.S."/>
        </authorList>
    </citation>
    <scope>NUCLEOTIDE SEQUENCE [LARGE SCALE GENOMIC DNA]</scope>
    <source>
        <strain evidence="2">CCMP 1328</strain>
    </source>
</reference>
<keyword evidence="2" id="KW-1185">Reference proteome</keyword>
<evidence type="ECO:0000313" key="2">
    <source>
        <dbReference type="Proteomes" id="UP000324585"/>
    </source>
</evidence>
<protein>
    <submittedName>
        <fullName evidence="1">Uncharacterized protein</fullName>
    </submittedName>
</protein>
<name>A0A5J4Z6J0_PORPP</name>
<sequence>MELLGSRLSKQREPRKVIRWTWRQPRSGRFEAMKVDDDAVVPALSGIRETWDTQRRHISQSIDFSQLASLVAASESDLGMSKPEPSLAWMAKLQTARSAQDPQILIRQWKSQACMVDRGVRKSHSVNSQADFFRLPEHGNQQREQAPLCSKYSLESFSELRSLDAFLIPTPYKTTSRSTLPTIPEECEYTSDADMDEEVPEVPDAELRGEMNIFLMD</sequence>
<dbReference type="Proteomes" id="UP000324585">
    <property type="component" value="Unassembled WGS sequence"/>
</dbReference>
<evidence type="ECO:0000313" key="1">
    <source>
        <dbReference type="EMBL" id="KAA8498838.1"/>
    </source>
</evidence>
<organism evidence="1 2">
    <name type="scientific">Porphyridium purpureum</name>
    <name type="common">Red alga</name>
    <name type="synonym">Porphyridium cruentum</name>
    <dbReference type="NCBI Taxonomy" id="35688"/>
    <lineage>
        <taxon>Eukaryota</taxon>
        <taxon>Rhodophyta</taxon>
        <taxon>Bangiophyceae</taxon>
        <taxon>Porphyridiales</taxon>
        <taxon>Porphyridiaceae</taxon>
        <taxon>Porphyridium</taxon>
    </lineage>
</organism>
<dbReference type="EMBL" id="VRMN01000001">
    <property type="protein sequence ID" value="KAA8498838.1"/>
    <property type="molecule type" value="Genomic_DNA"/>
</dbReference>
<accession>A0A5J4Z6J0</accession>